<dbReference type="PANTHER" id="PTHR36848">
    <property type="entry name" value="DNA-BINDING PROTEIN (PUTATIVE SECRETED PROTEIN)-RELATED"/>
    <property type="match status" value="1"/>
</dbReference>
<gene>
    <name evidence="3" type="ORF">SAMN06265348_111114</name>
</gene>
<protein>
    <submittedName>
        <fullName evidence="3">Glycosyl hydrolases family 2, sugar binding domain</fullName>
    </submittedName>
</protein>
<dbReference type="GO" id="GO:0005975">
    <property type="term" value="P:carbohydrate metabolic process"/>
    <property type="evidence" value="ECO:0007669"/>
    <property type="project" value="InterPro"/>
</dbReference>
<evidence type="ECO:0000313" key="4">
    <source>
        <dbReference type="Proteomes" id="UP000320300"/>
    </source>
</evidence>
<dbReference type="Proteomes" id="UP000320300">
    <property type="component" value="Unassembled WGS sequence"/>
</dbReference>
<keyword evidence="1 3" id="KW-0378">Hydrolase</keyword>
<reference evidence="3 4" key="1">
    <citation type="submission" date="2017-05" db="EMBL/GenBank/DDBJ databases">
        <authorList>
            <person name="Varghese N."/>
            <person name="Submissions S."/>
        </authorList>
    </citation>
    <scope>NUCLEOTIDE SEQUENCE [LARGE SCALE GENOMIC DNA]</scope>
    <source>
        <strain evidence="3 4">DSM 19036</strain>
    </source>
</reference>
<evidence type="ECO:0000256" key="1">
    <source>
        <dbReference type="ARBA" id="ARBA00022801"/>
    </source>
</evidence>
<dbReference type="InterPro" id="IPR008979">
    <property type="entry name" value="Galactose-bd-like_sf"/>
</dbReference>
<evidence type="ECO:0000259" key="2">
    <source>
        <dbReference type="Pfam" id="PF22666"/>
    </source>
</evidence>
<accession>A0A521FCC2</accession>
<dbReference type="SUPFAM" id="SSF49785">
    <property type="entry name" value="Galactose-binding domain-like"/>
    <property type="match status" value="1"/>
</dbReference>
<proteinExistence type="predicted"/>
<dbReference type="GO" id="GO:0004553">
    <property type="term" value="F:hydrolase activity, hydrolyzing O-glycosyl compounds"/>
    <property type="evidence" value="ECO:0007669"/>
    <property type="project" value="InterPro"/>
</dbReference>
<dbReference type="Pfam" id="PF17132">
    <property type="entry name" value="Glyco_hydro_106"/>
    <property type="match status" value="2"/>
</dbReference>
<dbReference type="Pfam" id="PF22666">
    <property type="entry name" value="Glyco_hydro_2_N2"/>
    <property type="match status" value="1"/>
</dbReference>
<dbReference type="InterPro" id="IPR053161">
    <property type="entry name" value="Ulvan_degrading_GH"/>
</dbReference>
<dbReference type="Gene3D" id="2.60.120.260">
    <property type="entry name" value="Galactose-binding domain-like"/>
    <property type="match status" value="1"/>
</dbReference>
<dbReference type="PANTHER" id="PTHR36848:SF2">
    <property type="entry name" value="SECRETED PROTEIN"/>
    <property type="match status" value="1"/>
</dbReference>
<evidence type="ECO:0000313" key="3">
    <source>
        <dbReference type="EMBL" id="SMO93809.1"/>
    </source>
</evidence>
<keyword evidence="4" id="KW-1185">Reference proteome</keyword>
<dbReference type="InterPro" id="IPR054593">
    <property type="entry name" value="Beta-mannosidase-like_N2"/>
</dbReference>
<dbReference type="EMBL" id="FXTN01000011">
    <property type="protein sequence ID" value="SMO93809.1"/>
    <property type="molecule type" value="Genomic_DNA"/>
</dbReference>
<feature type="domain" description="Beta-mannosidase-like galactose-binding" evidence="2">
    <location>
        <begin position="800"/>
        <end position="884"/>
    </location>
</feature>
<organism evidence="3 4">
    <name type="scientific">Pedobacter westerhofensis</name>
    <dbReference type="NCBI Taxonomy" id="425512"/>
    <lineage>
        <taxon>Bacteria</taxon>
        <taxon>Pseudomonadati</taxon>
        <taxon>Bacteroidota</taxon>
        <taxon>Sphingobacteriia</taxon>
        <taxon>Sphingobacteriales</taxon>
        <taxon>Sphingobacteriaceae</taxon>
        <taxon>Pedobacter</taxon>
    </lineage>
</organism>
<sequence>MSLLAVISAEGQVKKADSPWPLVQQQMRPWTRWWWMGNAVDEKNLASALSAYAAAGIGGVEITPIYGAKGFEDRYIDFLSPRWMSMLSFTVNKAKALGMGVDMNTGTGWPFGGPQITPQFAASKLVLQRYLIPKGESLKESITIKDEKQRKAGAVLQAVTAYAADGQVFSLFDKVDAKGQLQWTAPASDVEIYAIFSGRTLQQVKRAAPSGEGYTLDHLDKASVDVYLERFDQAFKGKSPGVRSFFNDSYEVYGANWTPTFLKAFKQLKGYDLSTHIRALTGKDSTSTEAGRLKSDYRETMSKLLLENFTQNWTSWAHRYKSLTKNQSHGSPGNLLDLYATVDIPETETFGSSHFDIPGVRRDSADIRNVDPDPVMSKFASSAAHTTGKTLVSSETFTWLTEHFKTSFSQAKPEAEQLFLSGINHIFYHGTTFSPAEIPFPGWLFYASTNMVPANSLWPQLKGMDDYFTRCQSLLQSGRSDNELLIYWPVYDAWSNPKGMDMPMKVHDVDVWLYPSEFYRQSLKLAGLGYSFDFASDHMLAGARAEKGLLVTSPKASPYQTLIIPAAKLMPLKTLEDILALARNGATVIFQQFPEDVPGLADLEKNRSAFKSLIAGLDLKSLSAGVKGTAYGSGQILLAKEIQKALAFKKLDGEKLTETGLKFIRRKLTNGKYYFLVNHTAKTIDEYIPLNSSSPLVTLLDPLSGDYGRAQTQTKEGKTWVKVHLQPGETFFLQTGSSPIIRKPWTYLAKPAETLVLDDHWDLHFTQGGPVLPADKHLDKLISWTKLNDSLATSFSGTGAYTRTFTMPRQLQGEYLLNLGKVDESAHVWINGKDAGIIWSIPFQARIGKFLRPGQNTIRIEVANLMANRIRYMDQKGIPWRNYHEINFVNINYKPFDASAWEPMPSGLLGPVKITGYH</sequence>
<name>A0A521FCC2_9SPHI</name>
<dbReference type="AlphaFoldDB" id="A0A521FCC2"/>
<dbReference type="NCBIfam" id="NF045579">
    <property type="entry name" value="rhamnoside_JR"/>
    <property type="match status" value="1"/>
</dbReference>